<dbReference type="SMART" id="SM00369">
    <property type="entry name" value="LRR_TYP"/>
    <property type="match status" value="3"/>
</dbReference>
<dbReference type="GO" id="GO:0005886">
    <property type="term" value="C:plasma membrane"/>
    <property type="evidence" value="ECO:0007669"/>
    <property type="project" value="UniProtKB-SubCell"/>
</dbReference>
<dbReference type="GO" id="GO:0034220">
    <property type="term" value="P:monoatomic ion transmembrane transport"/>
    <property type="evidence" value="ECO:0007669"/>
    <property type="project" value="UniProtKB-KW"/>
</dbReference>
<dbReference type="Pfam" id="PF13855">
    <property type="entry name" value="LRR_8"/>
    <property type="match status" value="1"/>
</dbReference>
<dbReference type="Gene3D" id="3.80.10.10">
    <property type="entry name" value="Ribonuclease Inhibitor"/>
    <property type="match status" value="1"/>
</dbReference>
<keyword evidence="6" id="KW-0732">Signal</keyword>
<dbReference type="AlphaFoldDB" id="D7FW32"/>
<reference evidence="16 17" key="1">
    <citation type="journal article" date="2010" name="Nature">
        <title>The Ectocarpus genome and the independent evolution of multicellularity in brown algae.</title>
        <authorList>
            <person name="Cock J.M."/>
            <person name="Sterck L."/>
            <person name="Rouze P."/>
            <person name="Scornet D."/>
            <person name="Allen A.E."/>
            <person name="Amoutzias G."/>
            <person name="Anthouard V."/>
            <person name="Artiguenave F."/>
            <person name="Aury J.M."/>
            <person name="Badger J.H."/>
            <person name="Beszteri B."/>
            <person name="Billiau K."/>
            <person name="Bonnet E."/>
            <person name="Bothwell J.H."/>
            <person name="Bowler C."/>
            <person name="Boyen C."/>
            <person name="Brownlee C."/>
            <person name="Carrano C.J."/>
            <person name="Charrier B."/>
            <person name="Cho G.Y."/>
            <person name="Coelho S.M."/>
            <person name="Collen J."/>
            <person name="Corre E."/>
            <person name="Da Silva C."/>
            <person name="Delage L."/>
            <person name="Delaroque N."/>
            <person name="Dittami S.M."/>
            <person name="Doulbeau S."/>
            <person name="Elias M."/>
            <person name="Farnham G."/>
            <person name="Gachon C.M."/>
            <person name="Gschloessl B."/>
            <person name="Heesch S."/>
            <person name="Jabbari K."/>
            <person name="Jubin C."/>
            <person name="Kawai H."/>
            <person name="Kimura K."/>
            <person name="Kloareg B."/>
            <person name="Kupper F.C."/>
            <person name="Lang D."/>
            <person name="Le Bail A."/>
            <person name="Leblanc C."/>
            <person name="Lerouge P."/>
            <person name="Lohr M."/>
            <person name="Lopez P.J."/>
            <person name="Martens C."/>
            <person name="Maumus F."/>
            <person name="Michel G."/>
            <person name="Miranda-Saavedra D."/>
            <person name="Morales J."/>
            <person name="Moreau H."/>
            <person name="Motomura T."/>
            <person name="Nagasato C."/>
            <person name="Napoli C.A."/>
            <person name="Nelson D.R."/>
            <person name="Nyvall-Collen P."/>
            <person name="Peters A.F."/>
            <person name="Pommier C."/>
            <person name="Potin P."/>
            <person name="Poulain J."/>
            <person name="Quesneville H."/>
            <person name="Read B."/>
            <person name="Rensing S.A."/>
            <person name="Ritter A."/>
            <person name="Rousvoal S."/>
            <person name="Samanta M."/>
            <person name="Samson G."/>
            <person name="Schroeder D.C."/>
            <person name="Segurens B."/>
            <person name="Strittmatter M."/>
            <person name="Tonon T."/>
            <person name="Tregear J.W."/>
            <person name="Valentin K."/>
            <person name="von Dassow P."/>
            <person name="Yamagishi T."/>
            <person name="Van de Peer Y."/>
            <person name="Wincker P."/>
        </authorList>
    </citation>
    <scope>NUCLEOTIDE SEQUENCE [LARGE SCALE GENOMIC DNA]</scope>
    <source>
        <strain evidence="17">Ec32 / CCAP1310/4</strain>
    </source>
</reference>
<name>D7FW32_ECTSI</name>
<organism evidence="16 17">
    <name type="scientific">Ectocarpus siliculosus</name>
    <name type="common">Brown alga</name>
    <name type="synonym">Conferva siliculosa</name>
    <dbReference type="NCBI Taxonomy" id="2880"/>
    <lineage>
        <taxon>Eukaryota</taxon>
        <taxon>Sar</taxon>
        <taxon>Stramenopiles</taxon>
        <taxon>Ochrophyta</taxon>
        <taxon>PX clade</taxon>
        <taxon>Phaeophyceae</taxon>
        <taxon>Ectocarpales</taxon>
        <taxon>Ectocarpaceae</taxon>
        <taxon>Ectocarpus</taxon>
    </lineage>
</organism>
<feature type="domain" description="EF-hand" evidence="15">
    <location>
        <begin position="342"/>
        <end position="377"/>
    </location>
</feature>
<dbReference type="InParanoid" id="D7FW32"/>
<dbReference type="SUPFAM" id="SSF52058">
    <property type="entry name" value="L domain-like"/>
    <property type="match status" value="1"/>
</dbReference>
<keyword evidence="5" id="KW-0812">Transmembrane</keyword>
<evidence type="ECO:0000256" key="14">
    <source>
        <dbReference type="SAM" id="MobiDB-lite"/>
    </source>
</evidence>
<dbReference type="OrthoDB" id="203703at2759"/>
<evidence type="ECO:0000259" key="15">
    <source>
        <dbReference type="PROSITE" id="PS50222"/>
    </source>
</evidence>
<accession>D7FW32</accession>
<sequence length="632" mass="71746">MALASDVAPLLSKERADEPGGLWATKQYGDLKEGDRLRAADYVTGSVEVRQLRSVYKLSFTDIARVNRFKPVEAQEIAMAGDEESDESVAALRRAEREQNASVRLYVFLTKKKAKTRMADLEETAFLLRLEVGKEGCICFGDTFGNFEQGMLQVPNPTGYKGIAIAKRKADEPKTDEPIIYAYARIVPKRRPVVASEVVLGLAEDKDRVTRYAKAAPTVKTDDDLLKGVRKYTRTARKAWEAMSIPEDQGIDFEGFKLAFDELNLVIMEGRALQLFKACDLSGTGMIGVSELEVALMMHDVVPTTSYLTPLDSFNVFDLDGGGDISWVEFKEAAEVIAGGKLNEEQTKELFDKVDTDKSGVIEYEEFKQAWLAMVNLEQEIKARGRKPAFGPMSSTRNRRILAQAVEDEDRATTEVFKTVRGRVDNVRRRARLLRDEKKKMKATKGGKNTLVDASEDATKKRQRRLMMKREQAERSRQRLEQKVKQNELHQQLAAKKDRDTTQIKQRVAQQEKERIAGIRARGDDQLWLSHRNLRQVPSEYYQDPKWRGKLVDLVLLDLQDNRLAELPPNFLAEMVSLRKLDISKNRLSFIANEHLANLDHLQVLILSRNELRELPPALGKLSKLQHLLISK</sequence>
<dbReference type="Pfam" id="PF13499">
    <property type="entry name" value="EF-hand_7"/>
    <property type="match status" value="1"/>
</dbReference>
<gene>
    <name evidence="16" type="ORF">Esi_0003_0203</name>
</gene>
<keyword evidence="17" id="KW-1185">Reference proteome</keyword>
<keyword evidence="3" id="KW-1003">Cell membrane</keyword>
<keyword evidence="10" id="KW-0406">Ion transport</keyword>
<dbReference type="CDD" id="cd00051">
    <property type="entry name" value="EFh"/>
    <property type="match status" value="1"/>
</dbReference>
<dbReference type="Proteomes" id="UP000002630">
    <property type="component" value="Linkage Group LG02"/>
</dbReference>
<keyword evidence="2" id="KW-0813">Transport</keyword>
<keyword evidence="9" id="KW-1133">Transmembrane helix</keyword>
<feature type="domain" description="EF-hand" evidence="15">
    <location>
        <begin position="314"/>
        <end position="340"/>
    </location>
</feature>
<evidence type="ECO:0000256" key="10">
    <source>
        <dbReference type="ARBA" id="ARBA00023065"/>
    </source>
</evidence>
<dbReference type="Gene3D" id="1.10.238.10">
    <property type="entry name" value="EF-hand"/>
    <property type="match status" value="1"/>
</dbReference>
<dbReference type="GO" id="GO:0005509">
    <property type="term" value="F:calcium ion binding"/>
    <property type="evidence" value="ECO:0007669"/>
    <property type="project" value="InterPro"/>
</dbReference>
<dbReference type="InterPro" id="IPR002048">
    <property type="entry name" value="EF_hand_dom"/>
</dbReference>
<evidence type="ECO:0000256" key="6">
    <source>
        <dbReference type="ARBA" id="ARBA00022729"/>
    </source>
</evidence>
<evidence type="ECO:0000256" key="13">
    <source>
        <dbReference type="ARBA" id="ARBA00023303"/>
    </source>
</evidence>
<evidence type="ECO:0000256" key="9">
    <source>
        <dbReference type="ARBA" id="ARBA00022989"/>
    </source>
</evidence>
<keyword evidence="8" id="KW-0106">Calcium</keyword>
<dbReference type="InterPro" id="IPR032675">
    <property type="entry name" value="LRR_dom_sf"/>
</dbReference>
<evidence type="ECO:0000256" key="1">
    <source>
        <dbReference type="ARBA" id="ARBA00004162"/>
    </source>
</evidence>
<evidence type="ECO:0000313" key="16">
    <source>
        <dbReference type="EMBL" id="CBJ25552.1"/>
    </source>
</evidence>
<proteinExistence type="predicted"/>
<dbReference type="eggNOG" id="KOG0619">
    <property type="taxonomic scope" value="Eukaryota"/>
</dbReference>
<keyword evidence="7" id="KW-0677">Repeat</keyword>
<dbReference type="InterPro" id="IPR003591">
    <property type="entry name" value="Leu-rich_rpt_typical-subtyp"/>
</dbReference>
<evidence type="ECO:0000313" key="17">
    <source>
        <dbReference type="Proteomes" id="UP000002630"/>
    </source>
</evidence>
<keyword evidence="12" id="KW-1015">Disulfide bond</keyword>
<evidence type="ECO:0000256" key="2">
    <source>
        <dbReference type="ARBA" id="ARBA00022448"/>
    </source>
</evidence>
<comment type="subcellular location">
    <subcellularLocation>
        <location evidence="1">Cell membrane</location>
        <topology evidence="1">Single-pass membrane protein</topology>
    </subcellularLocation>
</comment>
<evidence type="ECO:0000256" key="12">
    <source>
        <dbReference type="ARBA" id="ARBA00023157"/>
    </source>
</evidence>
<keyword evidence="4" id="KW-0433">Leucine-rich repeat</keyword>
<evidence type="ECO:0000256" key="3">
    <source>
        <dbReference type="ARBA" id="ARBA00022475"/>
    </source>
</evidence>
<dbReference type="EMBL" id="FN648486">
    <property type="protein sequence ID" value="CBJ25552.1"/>
    <property type="molecule type" value="Genomic_DNA"/>
</dbReference>
<evidence type="ECO:0000256" key="7">
    <source>
        <dbReference type="ARBA" id="ARBA00022737"/>
    </source>
</evidence>
<feature type="region of interest" description="Disordered" evidence="14">
    <location>
        <begin position="443"/>
        <end position="462"/>
    </location>
</feature>
<evidence type="ECO:0000256" key="11">
    <source>
        <dbReference type="ARBA" id="ARBA00023136"/>
    </source>
</evidence>
<dbReference type="InterPro" id="IPR011992">
    <property type="entry name" value="EF-hand-dom_pair"/>
</dbReference>
<dbReference type="InterPro" id="IPR001611">
    <property type="entry name" value="Leu-rich_rpt"/>
</dbReference>
<keyword evidence="11" id="KW-0472">Membrane</keyword>
<dbReference type="PANTHER" id="PTHR46473">
    <property type="entry name" value="GH08155P"/>
    <property type="match status" value="1"/>
</dbReference>
<keyword evidence="13" id="KW-0407">Ion channel</keyword>
<dbReference type="InterPro" id="IPR018247">
    <property type="entry name" value="EF_Hand_1_Ca_BS"/>
</dbReference>
<dbReference type="STRING" id="2880.D7FW32"/>
<dbReference type="PROSITE" id="PS00018">
    <property type="entry name" value="EF_HAND_1"/>
    <property type="match status" value="3"/>
</dbReference>
<evidence type="ECO:0000256" key="5">
    <source>
        <dbReference type="ARBA" id="ARBA00022692"/>
    </source>
</evidence>
<dbReference type="InterPro" id="IPR051432">
    <property type="entry name" value="KCNMA1_auxiliary"/>
</dbReference>
<dbReference type="PANTHER" id="PTHR46473:SF26">
    <property type="entry name" value="LRRNT DOMAIN-CONTAINING PROTEIN"/>
    <property type="match status" value="1"/>
</dbReference>
<dbReference type="PROSITE" id="PS50222">
    <property type="entry name" value="EF_HAND_2"/>
    <property type="match status" value="2"/>
</dbReference>
<protein>
    <submittedName>
        <fullName evidence="16">Hypothetical leucine rich repeat protein</fullName>
    </submittedName>
</protein>
<evidence type="ECO:0000256" key="8">
    <source>
        <dbReference type="ARBA" id="ARBA00022837"/>
    </source>
</evidence>
<dbReference type="SMART" id="SM00054">
    <property type="entry name" value="EFh"/>
    <property type="match status" value="3"/>
</dbReference>
<dbReference type="SUPFAM" id="SSF47473">
    <property type="entry name" value="EF-hand"/>
    <property type="match status" value="1"/>
</dbReference>
<dbReference type="EMBL" id="FN649727">
    <property type="protein sequence ID" value="CBJ25552.1"/>
    <property type="molecule type" value="Genomic_DNA"/>
</dbReference>
<evidence type="ECO:0000256" key="4">
    <source>
        <dbReference type="ARBA" id="ARBA00022614"/>
    </source>
</evidence>